<dbReference type="InterPro" id="IPR016158">
    <property type="entry name" value="Cullin_homology"/>
</dbReference>
<evidence type="ECO:0000259" key="7">
    <source>
        <dbReference type="PROSITE" id="PS50069"/>
    </source>
</evidence>
<dbReference type="SUPFAM" id="SSF74788">
    <property type="entry name" value="Cullin repeat-like"/>
    <property type="match status" value="1"/>
</dbReference>
<evidence type="ECO:0000313" key="9">
    <source>
        <dbReference type="Proteomes" id="UP000214365"/>
    </source>
</evidence>
<dbReference type="EMBL" id="LFMY01000010">
    <property type="protein sequence ID" value="OKL58206.1"/>
    <property type="molecule type" value="Genomic_DNA"/>
</dbReference>
<name>A0A225ATD4_TALAT</name>
<dbReference type="FunFam" id="1.10.10.10:FF:000014">
    <property type="entry name" value="Cullin 1"/>
    <property type="match status" value="1"/>
</dbReference>
<dbReference type="InterPro" id="IPR036388">
    <property type="entry name" value="WH-like_DNA-bd_sf"/>
</dbReference>
<dbReference type="InterPro" id="IPR045093">
    <property type="entry name" value="Cullin"/>
</dbReference>
<organism evidence="8 9">
    <name type="scientific">Talaromyces atroroseus</name>
    <dbReference type="NCBI Taxonomy" id="1441469"/>
    <lineage>
        <taxon>Eukaryota</taxon>
        <taxon>Fungi</taxon>
        <taxon>Dikarya</taxon>
        <taxon>Ascomycota</taxon>
        <taxon>Pezizomycotina</taxon>
        <taxon>Eurotiomycetes</taxon>
        <taxon>Eurotiomycetidae</taxon>
        <taxon>Eurotiales</taxon>
        <taxon>Trichocomaceae</taxon>
        <taxon>Talaromyces</taxon>
        <taxon>Talaromyces sect. Trachyspermi</taxon>
    </lineage>
</organism>
<dbReference type="SUPFAM" id="SSF75632">
    <property type="entry name" value="Cullin homology domain"/>
    <property type="match status" value="1"/>
</dbReference>
<dbReference type="PROSITE" id="PS50069">
    <property type="entry name" value="CULLIN_2"/>
    <property type="match status" value="1"/>
</dbReference>
<evidence type="ECO:0000256" key="3">
    <source>
        <dbReference type="ARBA" id="ARBA00022843"/>
    </source>
</evidence>
<keyword evidence="2" id="KW-1017">Isopeptide bond</keyword>
<reference evidence="8 9" key="1">
    <citation type="submission" date="2015-06" db="EMBL/GenBank/DDBJ databases">
        <title>Talaromyces atroroseus IBT 11181 draft genome.</title>
        <authorList>
            <person name="Rasmussen K.B."/>
            <person name="Rasmussen S."/>
            <person name="Petersen B."/>
            <person name="Sicheritz-Ponten T."/>
            <person name="Mortensen U.H."/>
            <person name="Thrane U."/>
        </authorList>
    </citation>
    <scope>NUCLEOTIDE SEQUENCE [LARGE SCALE GENOMIC DNA]</scope>
    <source>
        <strain evidence="8 9">IBT 11181</strain>
    </source>
</reference>
<dbReference type="InterPro" id="IPR036390">
    <property type="entry name" value="WH_DNA-bd_sf"/>
</dbReference>
<feature type="compositionally biased region" description="Polar residues" evidence="6">
    <location>
        <begin position="36"/>
        <end position="65"/>
    </location>
</feature>
<dbReference type="RefSeq" id="XP_020118327.1">
    <property type="nucleotide sequence ID" value="XM_020268830.1"/>
</dbReference>
<evidence type="ECO:0000313" key="8">
    <source>
        <dbReference type="EMBL" id="OKL58206.1"/>
    </source>
</evidence>
<dbReference type="Gene3D" id="1.10.10.10">
    <property type="entry name" value="Winged helix-like DNA-binding domain superfamily/Winged helix DNA-binding domain"/>
    <property type="match status" value="1"/>
</dbReference>
<dbReference type="PANTHER" id="PTHR11932">
    <property type="entry name" value="CULLIN"/>
    <property type="match status" value="1"/>
</dbReference>
<dbReference type="SMART" id="SM00182">
    <property type="entry name" value="CULLIN"/>
    <property type="match status" value="1"/>
</dbReference>
<dbReference type="PROSITE" id="PS01256">
    <property type="entry name" value="CULLIN_1"/>
    <property type="match status" value="1"/>
</dbReference>
<dbReference type="InterPro" id="IPR059120">
    <property type="entry name" value="Cullin-like_AB"/>
</dbReference>
<keyword evidence="9" id="KW-1185">Reference proteome</keyword>
<sequence>MQHNPRATEHRGSKRGTAEKRRQVHEESDEQHQRSISDLLSSNNPQARDCQQPSSPKRLRSSITPSPSPNKSRHTLISSDKMYNFSSSDSKTNEKFSRKVNGPAVVSRPSNFTPHTGAKRLVVKNLRSGPRLNSDEYFEKIWSQLSTALETVFDGGKPMTSLEELYKGAENVCRQGRAVVLAQKLQERCKTYVVNNLRQDMVARSKHGTDVDTLQAVVGAWAAWNTKLVTIRWIFYYLDQSFLLHSKDYPIINEMGLIQFQTYIFLDEELRPKILQGTCDLIAAERAGEGGSDLLKKTIALFHDLGVYARHFEPLFLSESEAFLKSWSQKEADSQYLGTYAENSHHLIEKELTRCELYALLRNTQQSLSTLFDEYLVRDKEDILLAQPDLLGLMTTQNKHALERVYSLLERVKLGHKLRTSFSKYIEEQGETIVFDAQREAEMVSRLLDFKQELDDTWVESFHKDETLGHVLREAFESFMNKTKKTQSSWGTDNAKTGEMIAKYVDTLLKGGLKVIGRKAGDTSLADEDTEINKQLDKVLDLFRFVHGKAVFEAFYKNDLARRLLMNRSASDDAEKSMLARLKTECGSSFTHNLEAMFRDMDLARDEMSSYNAYQSQRQTRLGLDLHVSVLSAAAWPTYADAPVRIPPDIAKAISDFEHYYHTKHNGRKLSWKHQLAHCQLRSRFAKGNKEIVVSSFQAIVLLLFNDVADGETLSYGQIQEATGLSDGDLTRTLQSLACAKYRVLFKNPKGKDVNKTDVFSYNATFQDPKMRIKINQIQLKETKEENKTTHERVAADRHYETQAAIVRIMKSRKIITHAELVAEVIKATRSRGVLEPAEIKKNIEKLIEKDYMEREEGNRYSYLA</sequence>
<dbReference type="InterPro" id="IPR036317">
    <property type="entry name" value="Cullin_homology_sf"/>
</dbReference>
<dbReference type="InterPro" id="IPR019559">
    <property type="entry name" value="Cullin_neddylation_domain"/>
</dbReference>
<feature type="compositionally biased region" description="Basic and acidic residues" evidence="6">
    <location>
        <begin position="1"/>
        <end position="35"/>
    </location>
</feature>
<feature type="region of interest" description="Disordered" evidence="6">
    <location>
        <begin position="1"/>
        <end position="112"/>
    </location>
</feature>
<evidence type="ECO:0000256" key="2">
    <source>
        <dbReference type="ARBA" id="ARBA00022499"/>
    </source>
</evidence>
<accession>A0A225ATD4</accession>
<dbReference type="SUPFAM" id="SSF46785">
    <property type="entry name" value="Winged helix' DNA-binding domain"/>
    <property type="match status" value="1"/>
</dbReference>
<evidence type="ECO:0000256" key="5">
    <source>
        <dbReference type="RuleBase" id="RU003829"/>
    </source>
</evidence>
<proteinExistence type="inferred from homology"/>
<dbReference type="InterPro" id="IPR016157">
    <property type="entry name" value="Cullin_CS"/>
</dbReference>
<evidence type="ECO:0000256" key="4">
    <source>
        <dbReference type="PROSITE-ProRule" id="PRU00330"/>
    </source>
</evidence>
<evidence type="ECO:0000256" key="6">
    <source>
        <dbReference type="SAM" id="MobiDB-lite"/>
    </source>
</evidence>
<dbReference type="Gene3D" id="1.20.1310.10">
    <property type="entry name" value="Cullin Repeats"/>
    <property type="match status" value="4"/>
</dbReference>
<dbReference type="GO" id="GO:0031625">
    <property type="term" value="F:ubiquitin protein ligase binding"/>
    <property type="evidence" value="ECO:0007669"/>
    <property type="project" value="InterPro"/>
</dbReference>
<dbReference type="Pfam" id="PF00888">
    <property type="entry name" value="Cullin"/>
    <property type="match status" value="1"/>
</dbReference>
<dbReference type="FunFam" id="1.20.1310.10:FF:000031">
    <property type="entry name" value="Ubiquitin ligase subunit CulD"/>
    <property type="match status" value="1"/>
</dbReference>
<comment type="similarity">
    <text evidence="1 4 5">Belongs to the cullin family.</text>
</comment>
<dbReference type="Gene3D" id="3.30.230.130">
    <property type="entry name" value="Cullin, Chain C, Domain 2"/>
    <property type="match status" value="1"/>
</dbReference>
<dbReference type="Pfam" id="PF10557">
    <property type="entry name" value="Cullin_Nedd8"/>
    <property type="match status" value="1"/>
</dbReference>
<dbReference type="FunFam" id="1.20.1310.10:FF:000035">
    <property type="entry name" value="Ubiquitin ligase subunit CulD, putative"/>
    <property type="match status" value="1"/>
</dbReference>
<dbReference type="STRING" id="1441469.A0A225ATD4"/>
<dbReference type="Pfam" id="PF26557">
    <property type="entry name" value="Cullin_AB"/>
    <property type="match status" value="1"/>
</dbReference>
<protein>
    <recommendedName>
        <fullName evidence="7">Cullin family profile domain-containing protein</fullName>
    </recommendedName>
</protein>
<dbReference type="InterPro" id="IPR001373">
    <property type="entry name" value="Cullin_N"/>
</dbReference>
<feature type="domain" description="Cullin family profile" evidence="7">
    <location>
        <begin position="496"/>
        <end position="738"/>
    </location>
</feature>
<dbReference type="GeneID" id="31006297"/>
<comment type="caution">
    <text evidence="8">The sequence shown here is derived from an EMBL/GenBank/DDBJ whole genome shotgun (WGS) entry which is preliminary data.</text>
</comment>
<dbReference type="GO" id="GO:0031461">
    <property type="term" value="C:cullin-RING ubiquitin ligase complex"/>
    <property type="evidence" value="ECO:0007669"/>
    <property type="project" value="InterPro"/>
</dbReference>
<dbReference type="InterPro" id="IPR016159">
    <property type="entry name" value="Cullin_repeat-like_dom_sf"/>
</dbReference>
<dbReference type="GO" id="GO:0006511">
    <property type="term" value="P:ubiquitin-dependent protein catabolic process"/>
    <property type="evidence" value="ECO:0007669"/>
    <property type="project" value="InterPro"/>
</dbReference>
<keyword evidence="3" id="KW-0832">Ubl conjugation</keyword>
<gene>
    <name evidence="8" type="ORF">UA08_06542</name>
</gene>
<evidence type="ECO:0000256" key="1">
    <source>
        <dbReference type="ARBA" id="ARBA00006019"/>
    </source>
</evidence>
<dbReference type="OrthoDB" id="27073at2759"/>
<dbReference type="SMART" id="SM00884">
    <property type="entry name" value="Cullin_Nedd8"/>
    <property type="match status" value="1"/>
</dbReference>
<dbReference type="AlphaFoldDB" id="A0A225ATD4"/>
<dbReference type="Proteomes" id="UP000214365">
    <property type="component" value="Unassembled WGS sequence"/>
</dbReference>